<dbReference type="Proteomes" id="UP000683360">
    <property type="component" value="Unassembled WGS sequence"/>
</dbReference>
<reference evidence="2" key="1">
    <citation type="submission" date="2021-03" db="EMBL/GenBank/DDBJ databases">
        <authorList>
            <person name="Bekaert M."/>
        </authorList>
    </citation>
    <scope>NUCLEOTIDE SEQUENCE</scope>
</reference>
<feature type="region of interest" description="Disordered" evidence="1">
    <location>
        <begin position="117"/>
        <end position="140"/>
    </location>
</feature>
<keyword evidence="3" id="KW-1185">Reference proteome</keyword>
<evidence type="ECO:0000256" key="1">
    <source>
        <dbReference type="SAM" id="MobiDB-lite"/>
    </source>
</evidence>
<evidence type="ECO:0000313" key="2">
    <source>
        <dbReference type="EMBL" id="CAG2222475.1"/>
    </source>
</evidence>
<gene>
    <name evidence="2" type="ORF">MEDL_35771</name>
</gene>
<protein>
    <submittedName>
        <fullName evidence="2">Uncharacterized protein</fullName>
    </submittedName>
</protein>
<organism evidence="2 3">
    <name type="scientific">Mytilus edulis</name>
    <name type="common">Blue mussel</name>
    <dbReference type="NCBI Taxonomy" id="6550"/>
    <lineage>
        <taxon>Eukaryota</taxon>
        <taxon>Metazoa</taxon>
        <taxon>Spiralia</taxon>
        <taxon>Lophotrochozoa</taxon>
        <taxon>Mollusca</taxon>
        <taxon>Bivalvia</taxon>
        <taxon>Autobranchia</taxon>
        <taxon>Pteriomorphia</taxon>
        <taxon>Mytilida</taxon>
        <taxon>Mytiloidea</taxon>
        <taxon>Mytilidae</taxon>
        <taxon>Mytilinae</taxon>
        <taxon>Mytilus</taxon>
    </lineage>
</organism>
<dbReference type="EMBL" id="CAJPWZ010001753">
    <property type="protein sequence ID" value="CAG2222475.1"/>
    <property type="molecule type" value="Genomic_DNA"/>
</dbReference>
<evidence type="ECO:0000313" key="3">
    <source>
        <dbReference type="Proteomes" id="UP000683360"/>
    </source>
</evidence>
<sequence length="174" mass="20491">MDREAHSDGDGHIYEYETVRRQRTTNLSQLTKLYNELEKKMISRDNKETVKNLYVKLCDRFEEFKTAHMNCLDLCPDVHVVETLEMNFDSCQKNLKEFRERFSEWINGSMENIADDEVGSRISSSSSSSSKAKLRTARANRLKAEHKLKKTEEKLKLEREKKGVRNKRTIIRKT</sequence>
<name>A0A8S3SNV1_MYTED</name>
<proteinExistence type="predicted"/>
<comment type="caution">
    <text evidence="2">The sequence shown here is derived from an EMBL/GenBank/DDBJ whole genome shotgun (WGS) entry which is preliminary data.</text>
</comment>
<dbReference type="AlphaFoldDB" id="A0A8S3SNV1"/>
<dbReference type="OrthoDB" id="10306998at2759"/>
<accession>A0A8S3SNV1</accession>